<keyword evidence="7" id="KW-0132">Cell division</keyword>
<evidence type="ECO:0000256" key="8">
    <source>
        <dbReference type="ARBA" id="ARBA00022701"/>
    </source>
</evidence>
<keyword evidence="6" id="KW-0963">Cytoplasm</keyword>
<dbReference type="GO" id="GO:0000278">
    <property type="term" value="P:mitotic cell cycle"/>
    <property type="evidence" value="ECO:0007669"/>
    <property type="project" value="InterPro"/>
</dbReference>
<dbReference type="PANTHER" id="PTHR28216:SF1">
    <property type="entry name" value="DASH COMPLEX SUBUNIT DUO1"/>
    <property type="match status" value="1"/>
</dbReference>
<organism evidence="20 21">
    <name type="scientific">Smittium culicis</name>
    <dbReference type="NCBI Taxonomy" id="133412"/>
    <lineage>
        <taxon>Eukaryota</taxon>
        <taxon>Fungi</taxon>
        <taxon>Fungi incertae sedis</taxon>
        <taxon>Zoopagomycota</taxon>
        <taxon>Kickxellomycotina</taxon>
        <taxon>Harpellomycetes</taxon>
        <taxon>Harpellales</taxon>
        <taxon>Legeriomycetaceae</taxon>
        <taxon>Smittium</taxon>
    </lineage>
</organism>
<dbReference type="OrthoDB" id="5599235at2759"/>
<dbReference type="Proteomes" id="UP000187283">
    <property type="component" value="Unassembled WGS sequence"/>
</dbReference>
<protein>
    <recommendedName>
        <fullName evidence="17">DASH complex subunit DUO1</fullName>
    </recommendedName>
    <alternativeName>
        <fullName evidence="18">Outer kinetochore protein DUO1</fullName>
    </alternativeName>
</protein>
<comment type="subcellular location">
    <subcellularLocation>
        <location evidence="3">Chromosome</location>
        <location evidence="3">Centromere</location>
        <location evidence="3">Kinetochore</location>
    </subcellularLocation>
    <subcellularLocation>
        <location evidence="2">Cytoplasm</location>
        <location evidence="2">Cytoskeleton</location>
        <location evidence="2">Spindle</location>
    </subcellularLocation>
    <subcellularLocation>
        <location evidence="1">Nucleus</location>
    </subcellularLocation>
</comment>
<evidence type="ECO:0000256" key="6">
    <source>
        <dbReference type="ARBA" id="ARBA00022490"/>
    </source>
</evidence>
<keyword evidence="21" id="KW-1185">Reference proteome</keyword>
<keyword evidence="16" id="KW-0137">Centromere</keyword>
<dbReference type="GO" id="GO:0051301">
    <property type="term" value="P:cell division"/>
    <property type="evidence" value="ECO:0007669"/>
    <property type="project" value="UniProtKB-KW"/>
</dbReference>
<evidence type="ECO:0000256" key="7">
    <source>
        <dbReference type="ARBA" id="ARBA00022618"/>
    </source>
</evidence>
<evidence type="ECO:0000256" key="13">
    <source>
        <dbReference type="ARBA" id="ARBA00023212"/>
    </source>
</evidence>
<keyword evidence="10" id="KW-0159">Chromosome partition</keyword>
<dbReference type="GO" id="GO:0042729">
    <property type="term" value="C:DASH complex"/>
    <property type="evidence" value="ECO:0007669"/>
    <property type="project" value="InterPro"/>
</dbReference>
<evidence type="ECO:0000256" key="9">
    <source>
        <dbReference type="ARBA" id="ARBA00022776"/>
    </source>
</evidence>
<evidence type="ECO:0000256" key="10">
    <source>
        <dbReference type="ARBA" id="ARBA00022829"/>
    </source>
</evidence>
<evidence type="ECO:0000256" key="15">
    <source>
        <dbReference type="ARBA" id="ARBA00023306"/>
    </source>
</evidence>
<keyword evidence="5" id="KW-0158">Chromosome</keyword>
<keyword evidence="15" id="KW-0131">Cell cycle</keyword>
<evidence type="ECO:0000313" key="21">
    <source>
        <dbReference type="Proteomes" id="UP000187283"/>
    </source>
</evidence>
<proteinExistence type="inferred from homology"/>
<keyword evidence="11" id="KW-0995">Kinetochore</keyword>
<feature type="region of interest" description="Disordered" evidence="19">
    <location>
        <begin position="116"/>
        <end position="169"/>
    </location>
</feature>
<evidence type="ECO:0000256" key="2">
    <source>
        <dbReference type="ARBA" id="ARBA00004186"/>
    </source>
</evidence>
<evidence type="ECO:0000256" key="3">
    <source>
        <dbReference type="ARBA" id="ARBA00004629"/>
    </source>
</evidence>
<keyword evidence="8" id="KW-0493">Microtubule</keyword>
<dbReference type="AlphaFoldDB" id="A0A1R1YAB5"/>
<evidence type="ECO:0000256" key="12">
    <source>
        <dbReference type="ARBA" id="ARBA00023054"/>
    </source>
</evidence>
<dbReference type="PANTHER" id="PTHR28216">
    <property type="entry name" value="DASH COMPLEX SUBUNIT DUO1"/>
    <property type="match status" value="1"/>
</dbReference>
<evidence type="ECO:0000256" key="5">
    <source>
        <dbReference type="ARBA" id="ARBA00022454"/>
    </source>
</evidence>
<feature type="compositionally biased region" description="Low complexity" evidence="19">
    <location>
        <begin position="143"/>
        <end position="163"/>
    </location>
</feature>
<keyword evidence="14" id="KW-0539">Nucleus</keyword>
<evidence type="ECO:0000256" key="18">
    <source>
        <dbReference type="ARBA" id="ARBA00044358"/>
    </source>
</evidence>
<sequence>MEVPQGELEQLQAANKSFKKIIDSLENFKGQYFCENVEQTSKLLDVWTGIMAQTTLNYNISSTPEWMGGSSDKDRLRRLIEEEEERKRQEEEARVIQLELERQRIEREQIEAEQKRIALEKAKPPSHPSLAGRGRGRGRILRGRASSSTSSRTTTGARGRTSTLHIRKK</sequence>
<keyword evidence="9" id="KW-0498">Mitosis</keyword>
<dbReference type="GO" id="GO:0007059">
    <property type="term" value="P:chromosome segregation"/>
    <property type="evidence" value="ECO:0007669"/>
    <property type="project" value="UniProtKB-KW"/>
</dbReference>
<evidence type="ECO:0000256" key="4">
    <source>
        <dbReference type="ARBA" id="ARBA00005366"/>
    </source>
</evidence>
<comment type="caution">
    <text evidence="20">The sequence shown here is derived from an EMBL/GenBank/DDBJ whole genome shotgun (WGS) entry which is preliminary data.</text>
</comment>
<dbReference type="STRING" id="133412.A0A1R1YAB5"/>
<keyword evidence="12" id="KW-0175">Coiled coil</keyword>
<evidence type="ECO:0000256" key="19">
    <source>
        <dbReference type="SAM" id="MobiDB-lite"/>
    </source>
</evidence>
<evidence type="ECO:0000256" key="16">
    <source>
        <dbReference type="ARBA" id="ARBA00023328"/>
    </source>
</evidence>
<reference evidence="20 21" key="1">
    <citation type="submission" date="2017-01" db="EMBL/GenBank/DDBJ databases">
        <authorList>
            <person name="Mah S.A."/>
            <person name="Swanson W.J."/>
            <person name="Moy G.W."/>
            <person name="Vacquier V.D."/>
        </authorList>
    </citation>
    <scope>NUCLEOTIDE SEQUENCE [LARGE SCALE GENOMIC DNA]</scope>
    <source>
        <strain evidence="20 21">GSMNP</strain>
    </source>
</reference>
<dbReference type="Pfam" id="PF08651">
    <property type="entry name" value="DASH_Duo1"/>
    <property type="match status" value="1"/>
</dbReference>
<dbReference type="EMBL" id="LSSN01000453">
    <property type="protein sequence ID" value="OMJ23881.1"/>
    <property type="molecule type" value="Genomic_DNA"/>
</dbReference>
<comment type="similarity">
    <text evidence="4">Belongs to the DASH complex DUO1 family.</text>
</comment>
<evidence type="ECO:0000256" key="17">
    <source>
        <dbReference type="ARBA" id="ARBA00044152"/>
    </source>
</evidence>
<evidence type="ECO:0000256" key="11">
    <source>
        <dbReference type="ARBA" id="ARBA00022838"/>
    </source>
</evidence>
<dbReference type="InterPro" id="IPR013960">
    <property type="entry name" value="DASH_Duo1"/>
</dbReference>
<keyword evidence="13" id="KW-0206">Cytoskeleton</keyword>
<dbReference type="GO" id="GO:0072686">
    <property type="term" value="C:mitotic spindle"/>
    <property type="evidence" value="ECO:0007669"/>
    <property type="project" value="InterPro"/>
</dbReference>
<evidence type="ECO:0000256" key="14">
    <source>
        <dbReference type="ARBA" id="ARBA00023242"/>
    </source>
</evidence>
<evidence type="ECO:0000256" key="1">
    <source>
        <dbReference type="ARBA" id="ARBA00004123"/>
    </source>
</evidence>
<accession>A0A1R1YAB5</accession>
<name>A0A1R1YAB5_9FUNG</name>
<dbReference type="GO" id="GO:0005874">
    <property type="term" value="C:microtubule"/>
    <property type="evidence" value="ECO:0007669"/>
    <property type="project" value="UniProtKB-KW"/>
</dbReference>
<gene>
    <name evidence="20" type="ORF">AYI70_g1944</name>
</gene>
<evidence type="ECO:0000313" key="20">
    <source>
        <dbReference type="EMBL" id="OMJ23881.1"/>
    </source>
</evidence>